<protein>
    <submittedName>
        <fullName evidence="1">Uncharacterized protein</fullName>
    </submittedName>
</protein>
<reference evidence="1 2" key="1">
    <citation type="submission" date="2009-02" db="EMBL/GenBank/DDBJ databases">
        <authorList>
            <person name="Fulton L."/>
            <person name="Clifton S."/>
            <person name="Fulton B."/>
            <person name="Xu J."/>
            <person name="Minx P."/>
            <person name="Pepin K.H."/>
            <person name="Johnson M."/>
            <person name="Bhonagiri V."/>
            <person name="Nash W.E."/>
            <person name="Mardis E.R."/>
            <person name="Wilson R.K."/>
        </authorList>
    </citation>
    <scope>NUCLEOTIDE SEQUENCE [LARGE SCALE GENOMIC DNA]</scope>
    <source>
        <strain evidence="1 2">ATCC 27758</strain>
    </source>
</reference>
<comment type="caution">
    <text evidence="1">The sequence shown here is derived from an EMBL/GenBank/DDBJ whole genome shotgun (WGS) entry which is preliminary data.</text>
</comment>
<accession>C0BCJ1</accession>
<name>C0BCJ1_9FIRM</name>
<dbReference type="EMBL" id="ABVR01000042">
    <property type="protein sequence ID" value="EEG88792.1"/>
    <property type="molecule type" value="Genomic_DNA"/>
</dbReference>
<reference evidence="1 2" key="2">
    <citation type="submission" date="2009-03" db="EMBL/GenBank/DDBJ databases">
        <title>Draft genome sequence of Coprococcus comes (ATCC 27758).</title>
        <authorList>
            <person name="Sudarsanam P."/>
            <person name="Ley R."/>
            <person name="Guruge J."/>
            <person name="Turnbaugh P.J."/>
            <person name="Mahowald M."/>
            <person name="Liep D."/>
            <person name="Gordon J."/>
        </authorList>
    </citation>
    <scope>NUCLEOTIDE SEQUENCE [LARGE SCALE GENOMIC DNA]</scope>
    <source>
        <strain evidence="1 2">ATCC 27758</strain>
    </source>
</reference>
<sequence>MIIMDCFLGQHNPSNYFALTKSITILIFKSKKRTADNIFELFSYFKVHATMTLLFPAYLYPVSAKVIFACIFIIFSPYALWDTVM</sequence>
<dbReference type="HOGENOM" id="CLU_2507010_0_0_9"/>
<evidence type="ECO:0000313" key="2">
    <source>
        <dbReference type="Proteomes" id="UP000003793"/>
    </source>
</evidence>
<dbReference type="Proteomes" id="UP000003793">
    <property type="component" value="Unassembled WGS sequence"/>
</dbReference>
<proteinExistence type="predicted"/>
<evidence type="ECO:0000313" key="1">
    <source>
        <dbReference type="EMBL" id="EEG88792.1"/>
    </source>
</evidence>
<organism evidence="1 2">
    <name type="scientific">Coprococcus comes ATCC 27758</name>
    <dbReference type="NCBI Taxonomy" id="470146"/>
    <lineage>
        <taxon>Bacteria</taxon>
        <taxon>Bacillati</taxon>
        <taxon>Bacillota</taxon>
        <taxon>Clostridia</taxon>
        <taxon>Lachnospirales</taxon>
        <taxon>Lachnospiraceae</taxon>
        <taxon>Coprococcus</taxon>
    </lineage>
</organism>
<gene>
    <name evidence="1" type="ORF">COPCOM_02882</name>
</gene>
<dbReference type="AlphaFoldDB" id="C0BCJ1"/>